<dbReference type="Proteomes" id="UP000564385">
    <property type="component" value="Unassembled WGS sequence"/>
</dbReference>
<name>A0A852VB22_9BACT</name>
<sequence length="200" mass="21904">MTILRTHALRTQNLRTHAQRTHASRTAAALSLIPLLLLPGCNNTGKAAATPANFTIGINNHYLDHPECLLTDTRFPFETGDAATTKQMDTLVKNLLLEKSVETSIHVSRYTVAPAGTRYAPRFCYGHREVTSINSFTPVAVSNGFKETTITYSYTMKEVPVWAESHDVQAAFPAMARATTSQATDTITLAQSPVGWQVPD</sequence>
<accession>A0A852VB22</accession>
<comment type="caution">
    <text evidence="1">The sequence shown here is derived from an EMBL/GenBank/DDBJ whole genome shotgun (WGS) entry which is preliminary data.</text>
</comment>
<protein>
    <submittedName>
        <fullName evidence="1">Uncharacterized protein</fullName>
    </submittedName>
</protein>
<dbReference type="AlphaFoldDB" id="A0A852VB22"/>
<evidence type="ECO:0000313" key="2">
    <source>
        <dbReference type="Proteomes" id="UP000564385"/>
    </source>
</evidence>
<gene>
    <name evidence="1" type="ORF">HDF08_002185</name>
</gene>
<evidence type="ECO:0000313" key="1">
    <source>
        <dbReference type="EMBL" id="NYF90118.1"/>
    </source>
</evidence>
<dbReference type="EMBL" id="JACCCU010000001">
    <property type="protein sequence ID" value="NYF90118.1"/>
    <property type="molecule type" value="Genomic_DNA"/>
</dbReference>
<proteinExistence type="predicted"/>
<reference evidence="1 2" key="1">
    <citation type="submission" date="2020-07" db="EMBL/GenBank/DDBJ databases">
        <title>Genomic Encyclopedia of Type Strains, Phase IV (KMG-V): Genome sequencing to study the core and pangenomes of soil and plant-associated prokaryotes.</title>
        <authorList>
            <person name="Whitman W."/>
        </authorList>
    </citation>
    <scope>NUCLEOTIDE SEQUENCE [LARGE SCALE GENOMIC DNA]</scope>
    <source>
        <strain evidence="1 2">M8UP22</strain>
    </source>
</reference>
<organism evidence="1 2">
    <name type="scientific">Tunturiibacter lichenicola</name>
    <dbReference type="NCBI Taxonomy" id="2051959"/>
    <lineage>
        <taxon>Bacteria</taxon>
        <taxon>Pseudomonadati</taxon>
        <taxon>Acidobacteriota</taxon>
        <taxon>Terriglobia</taxon>
        <taxon>Terriglobales</taxon>
        <taxon>Acidobacteriaceae</taxon>
        <taxon>Tunturiibacter</taxon>
    </lineage>
</organism>